<feature type="signal peptide" evidence="6">
    <location>
        <begin position="1"/>
        <end position="29"/>
    </location>
</feature>
<reference evidence="9 10" key="1">
    <citation type="submission" date="2015-07" db="EMBL/GenBank/DDBJ databases">
        <authorList>
            <person name="Noorani M."/>
        </authorList>
    </citation>
    <scope>NUCLEOTIDE SEQUENCE [LARGE SCALE GENOMIC DNA]</scope>
    <source>
        <strain evidence="9">BBA 69670</strain>
    </source>
</reference>
<keyword evidence="4 5" id="KW-0472">Membrane</keyword>
<sequence>MSSPLLLGVLPNDVLTIIILCMEWQSVLALSKTCRMFCDIIQNSATIQLYLELAADQSILNTRLRPTRRSVEWLEELVRLRKGWLGLQMTALPPIKLSYEDNEMLSAVQGGVFACGASTPGQPDGINRVKVVKLPHFPSMNQEDIASCSEVYAVSEVSNNNYISAFRSCAEQDLMILGSLTSHGPCLTVHTISEGTPHPLARSNELRFQTDRFMGFAIHDPLPIQIHGDLVGTLLCSGRTGPELLQWEVLVWNWKTGALVFRKSTTSQSTAFTFLSTSSYILAEQQGTKAYLLVGDIETESEMSTDTPCFKFELPELSPGWGYGPLYFKNELPSAVPNSCESTQAFMADPSTGVIYLSVGLSGPISSLGGGRVAFVPHIGLFISRASILAAISQPRGPGCELVDFHWSQWGEHGSRFFDMGETPGLLAPVHGSRALQLVRRHPAGTAWLQVLDFNPLTTRRYPPLCSSPRTTRREKRIQIGNFSSSFERLSRTLSHTRWEASRPHTAFVERFGKDYPTILDIPGAFLHKVVSRLPYRCVTHIAPQNPGAEWIIDGEYLLRVDEPMGGQGFCTVQPYAIFDRTPELDLPPAFDIETENSEQTSFPKDSKDALPETVVQEMVGVTASPTLIKSGEDLGNVNRDPTLWPKWKKRVVLFIVCAYYFLFTFITTVTVPTFNDLQASYEQVTYTVAVPALALAISPFFWTPLAEALGRRTVMVLGCLVATLASLGVALETTYKGYMVFRFLQGWGVGPASTVGLQMLEDIYLEHERGQKVGYWCLSIDIGLLFGPLIGGFAALASWNFPNWLTVIIFGVLLLIMLIFLPETAGYPIQPPQYSAQPLPTQSQPAVPTKALPWLNFRTLLTRPKPWDSTFHFLRLFAFPNITITIMFYCWTWYWFILCVITMLPGAYPDYNPQVQGLLFLGFIVGTLISEMLFSGGLSDYLVQRAMEKTNGERVPEKRLLLYFPAAILTTIGLVLFGCTVQLNWHWFIAQIATFLIGTGIQIGNTTTISYVVDVYPQHVMDVTLFYTFHLNLSAFASPFFVVPWIERIGWAWCFGAQGAMVTAGCLIFVPFLYMYGRWLRDWKGPIPWGNTQTP</sequence>
<feature type="chain" id="PRO_5005502574" evidence="6">
    <location>
        <begin position="30"/>
        <end position="1096"/>
    </location>
</feature>
<feature type="transmembrane region" description="Helical" evidence="5">
    <location>
        <begin position="715"/>
        <end position="732"/>
    </location>
</feature>
<evidence type="ECO:0000313" key="9">
    <source>
        <dbReference type="EMBL" id="CUA69122.1"/>
    </source>
</evidence>
<feature type="transmembrane region" description="Helical" evidence="5">
    <location>
        <begin position="1050"/>
        <end position="1075"/>
    </location>
</feature>
<feature type="domain" description="Major facilitator superfamily (MFS) profile" evidence="8">
    <location>
        <begin position="650"/>
        <end position="1084"/>
    </location>
</feature>
<proteinExistence type="predicted"/>
<dbReference type="Proteomes" id="UP000044841">
    <property type="component" value="Unassembled WGS sequence"/>
</dbReference>
<dbReference type="GO" id="GO:0005886">
    <property type="term" value="C:plasma membrane"/>
    <property type="evidence" value="ECO:0007669"/>
    <property type="project" value="TreeGrafter"/>
</dbReference>
<organism evidence="9 10">
    <name type="scientific">Rhizoctonia solani</name>
    <dbReference type="NCBI Taxonomy" id="456999"/>
    <lineage>
        <taxon>Eukaryota</taxon>
        <taxon>Fungi</taxon>
        <taxon>Dikarya</taxon>
        <taxon>Basidiomycota</taxon>
        <taxon>Agaricomycotina</taxon>
        <taxon>Agaricomycetes</taxon>
        <taxon>Cantharellales</taxon>
        <taxon>Ceratobasidiaceae</taxon>
        <taxon>Rhizoctonia</taxon>
    </lineage>
</organism>
<dbReference type="Gene3D" id="1.20.1250.20">
    <property type="entry name" value="MFS general substrate transporter like domains"/>
    <property type="match status" value="1"/>
</dbReference>
<feature type="domain" description="F-box" evidence="7">
    <location>
        <begin position="4"/>
        <end position="53"/>
    </location>
</feature>
<dbReference type="InterPro" id="IPR036047">
    <property type="entry name" value="F-box-like_dom_sf"/>
</dbReference>
<feature type="transmembrane region" description="Helical" evidence="5">
    <location>
        <begin position="774"/>
        <end position="796"/>
    </location>
</feature>
<feature type="transmembrane region" description="Helical" evidence="5">
    <location>
        <begin position="961"/>
        <end position="984"/>
    </location>
</feature>
<protein>
    <submittedName>
        <fullName evidence="9">Putative transporter C750,02c/PB2B2.16c [Schizosaccharomyces pombe 972h-]</fullName>
    </submittedName>
</protein>
<dbReference type="GO" id="GO:0022857">
    <property type="term" value="F:transmembrane transporter activity"/>
    <property type="evidence" value="ECO:0007669"/>
    <property type="project" value="InterPro"/>
</dbReference>
<evidence type="ECO:0000256" key="1">
    <source>
        <dbReference type="ARBA" id="ARBA00004141"/>
    </source>
</evidence>
<keyword evidence="3 5" id="KW-1133">Transmembrane helix</keyword>
<keyword evidence="10" id="KW-1185">Reference proteome</keyword>
<evidence type="ECO:0000256" key="3">
    <source>
        <dbReference type="ARBA" id="ARBA00022989"/>
    </source>
</evidence>
<keyword evidence="6" id="KW-0732">Signal</keyword>
<feature type="transmembrane region" description="Helical" evidence="5">
    <location>
        <begin position="874"/>
        <end position="898"/>
    </location>
</feature>
<evidence type="ECO:0000259" key="8">
    <source>
        <dbReference type="PROSITE" id="PS50850"/>
    </source>
</evidence>
<keyword evidence="2 5" id="KW-0812">Transmembrane</keyword>
<dbReference type="Pfam" id="PF07690">
    <property type="entry name" value="MFS_1"/>
    <property type="match status" value="1"/>
</dbReference>
<name>A0A0K6FSR6_9AGAM</name>
<dbReference type="PANTHER" id="PTHR23502:SF139">
    <property type="entry name" value="MAJOR FACILITATOR SUPERFAMILY (MFS) PROFILE DOMAIN-CONTAINING PROTEIN-RELATED"/>
    <property type="match status" value="1"/>
</dbReference>
<dbReference type="SMART" id="SM00256">
    <property type="entry name" value="FBOX"/>
    <property type="match status" value="1"/>
</dbReference>
<dbReference type="InterPro" id="IPR020846">
    <property type="entry name" value="MFS_dom"/>
</dbReference>
<dbReference type="InterPro" id="IPR036259">
    <property type="entry name" value="MFS_trans_sf"/>
</dbReference>
<evidence type="ECO:0000313" key="10">
    <source>
        <dbReference type="Proteomes" id="UP000044841"/>
    </source>
</evidence>
<dbReference type="EMBL" id="CYGV01000668">
    <property type="protein sequence ID" value="CUA69122.1"/>
    <property type="molecule type" value="Genomic_DNA"/>
</dbReference>
<feature type="transmembrane region" description="Helical" evidence="5">
    <location>
        <begin position="802"/>
        <end position="822"/>
    </location>
</feature>
<dbReference type="InterPro" id="IPR011701">
    <property type="entry name" value="MFS"/>
</dbReference>
<dbReference type="AlphaFoldDB" id="A0A0K6FSR6"/>
<comment type="subcellular location">
    <subcellularLocation>
        <location evidence="1">Membrane</location>
        <topology evidence="1">Multi-pass membrane protein</topology>
    </subcellularLocation>
</comment>
<evidence type="ECO:0000256" key="6">
    <source>
        <dbReference type="SAM" id="SignalP"/>
    </source>
</evidence>
<feature type="transmembrane region" description="Helical" evidence="5">
    <location>
        <begin position="1026"/>
        <end position="1044"/>
    </location>
</feature>
<accession>A0A0K6FSR6</accession>
<dbReference type="PANTHER" id="PTHR23502">
    <property type="entry name" value="MAJOR FACILITATOR SUPERFAMILY"/>
    <property type="match status" value="1"/>
</dbReference>
<dbReference type="PROSITE" id="PS50181">
    <property type="entry name" value="FBOX"/>
    <property type="match status" value="1"/>
</dbReference>
<dbReference type="InterPro" id="IPR001810">
    <property type="entry name" value="F-box_dom"/>
</dbReference>
<feature type="transmembrane region" description="Helical" evidence="5">
    <location>
        <begin position="684"/>
        <end position="703"/>
    </location>
</feature>
<evidence type="ECO:0000256" key="4">
    <source>
        <dbReference type="ARBA" id="ARBA00023136"/>
    </source>
</evidence>
<dbReference type="PROSITE" id="PS50850">
    <property type="entry name" value="MFS"/>
    <property type="match status" value="1"/>
</dbReference>
<feature type="transmembrane region" description="Helical" evidence="5">
    <location>
        <begin position="990"/>
        <end position="1014"/>
    </location>
</feature>
<gene>
    <name evidence="9" type="ORF">RSOLAG22IIIB_03800</name>
</gene>
<feature type="transmembrane region" description="Helical" evidence="5">
    <location>
        <begin position="652"/>
        <end position="672"/>
    </location>
</feature>
<evidence type="ECO:0000256" key="5">
    <source>
        <dbReference type="SAM" id="Phobius"/>
    </source>
</evidence>
<dbReference type="SUPFAM" id="SSF103473">
    <property type="entry name" value="MFS general substrate transporter"/>
    <property type="match status" value="1"/>
</dbReference>
<evidence type="ECO:0000256" key="2">
    <source>
        <dbReference type="ARBA" id="ARBA00022692"/>
    </source>
</evidence>
<evidence type="ECO:0000259" key="7">
    <source>
        <dbReference type="PROSITE" id="PS50181"/>
    </source>
</evidence>
<dbReference type="SUPFAM" id="SSF81383">
    <property type="entry name" value="F-box domain"/>
    <property type="match status" value="1"/>
</dbReference>
<feature type="transmembrane region" description="Helical" evidence="5">
    <location>
        <begin position="918"/>
        <end position="940"/>
    </location>
</feature>
<dbReference type="CDD" id="cd09917">
    <property type="entry name" value="F-box_SF"/>
    <property type="match status" value="1"/>
</dbReference>